<gene>
    <name evidence="4" type="ORF">CERZMDRAFT_94858</name>
</gene>
<dbReference type="GO" id="GO:0008270">
    <property type="term" value="F:zinc ion binding"/>
    <property type="evidence" value="ECO:0007669"/>
    <property type="project" value="InterPro"/>
</dbReference>
<protein>
    <recommendedName>
        <fullName evidence="3">Xylanolytic transcriptional activator regulatory domain-containing protein</fullName>
    </recommendedName>
</protein>
<feature type="compositionally biased region" description="Basic and acidic residues" evidence="2">
    <location>
        <begin position="21"/>
        <end position="40"/>
    </location>
</feature>
<dbReference type="SMART" id="SM00906">
    <property type="entry name" value="Fungal_trans"/>
    <property type="match status" value="1"/>
</dbReference>
<dbReference type="Pfam" id="PF04082">
    <property type="entry name" value="Fungal_trans"/>
    <property type="match status" value="1"/>
</dbReference>
<dbReference type="Proteomes" id="UP000799539">
    <property type="component" value="Unassembled WGS sequence"/>
</dbReference>
<feature type="region of interest" description="Disordered" evidence="2">
    <location>
        <begin position="190"/>
        <end position="218"/>
    </location>
</feature>
<feature type="compositionally biased region" description="Low complexity" evidence="2">
    <location>
        <begin position="773"/>
        <end position="787"/>
    </location>
</feature>
<dbReference type="GO" id="GO:0003700">
    <property type="term" value="F:DNA-binding transcription factor activity"/>
    <property type="evidence" value="ECO:0007669"/>
    <property type="project" value="InterPro"/>
</dbReference>
<feature type="region of interest" description="Disordered" evidence="2">
    <location>
        <begin position="1"/>
        <end position="40"/>
    </location>
</feature>
<feature type="region of interest" description="Disordered" evidence="2">
    <location>
        <begin position="263"/>
        <end position="290"/>
    </location>
</feature>
<evidence type="ECO:0000313" key="4">
    <source>
        <dbReference type="EMBL" id="KAF2215447.1"/>
    </source>
</evidence>
<dbReference type="CDD" id="cd12148">
    <property type="entry name" value="fungal_TF_MHR"/>
    <property type="match status" value="1"/>
</dbReference>
<sequence length="923" mass="104000">MGQEPDLPSAALSEDAQNHASTEKRVLAPERSPRTRPSKSERVIQLYARRLPPSTVAAHSADAVTAPALKALSVNVNVNINRAAPSAHLAPAMAVQPNLVPRKSRLFAITRPNGVYRMHCAFLEDHFSPCIELEDAMPRLWRKNRAPPTEKRPQIAQANGSKRHCCNGKQPICTRCKAYGYSCNWQVGKRRGPPRTNPLPEAISTAEAGPSASTLSAETESLRSAIQAYDELATQLRARLPDDAERVNIDSVLSRIRRHLPHELLPKGAESDSPGASDDSHSSSSDGPSDSYFGEASDVHFFHAVKHAIQGQVRTSSPLRLESYQRDYKVSHEGMSRVMPTCDEVDRDIDWFFLKYNRSVPFMCERTFRGEYERYRNMGSCDGLPDHFLPTLLSICAVSDLYHNLMDVSASKSKKHEVYHTQAWHLVKRLDNEYSRPIILVLILQCQYLLITCQYDRMAQILRFHVIDDPHCNRSQSVCTQIEKELRRRAWHVCYALDCLLALQLGRPMCIGRNDSIVNFPSAHHDLLFDYENDTFLPMSAEPQPGAFLKHYLAQAHIIGDIVHDLYAPKRSRTSRTSIAIIEALDQKLIAWKLGLPPHLRFDLEHSAEEDAIFEGQRGGLAWNFHNLRALIHRPHVCVGMDNAQVGNTVRQQIMASGQICVAEAQIVARMLCRSPHRRPMGYPLYHLVPFVVGTCTILLAASRYPTSTIENSTTDNDQLEADVANCVQFLDSYAQKFRPAKHAADMIRTLQSSRRGGDLRPSRSAPDPQETVHAQPQQHPSSHVQSALRHGYHINQTHRPHPQHPTAHHPHLMTVMHGQNTLYPSTIPLNSVPPPLVPATSDLHFASNEQWQAWPEDYFDSLMMWPSQFVLPTEYNMPPLAEGSWNLPLNTLEPQGQQQQQQGHGTSLSGHEQEQRRPQNQP</sequence>
<dbReference type="GO" id="GO:0006351">
    <property type="term" value="P:DNA-templated transcription"/>
    <property type="evidence" value="ECO:0007669"/>
    <property type="project" value="InterPro"/>
</dbReference>
<evidence type="ECO:0000256" key="1">
    <source>
        <dbReference type="ARBA" id="ARBA00023242"/>
    </source>
</evidence>
<dbReference type="GO" id="GO:0003677">
    <property type="term" value="F:DNA binding"/>
    <property type="evidence" value="ECO:0007669"/>
    <property type="project" value="InterPro"/>
</dbReference>
<feature type="domain" description="Xylanolytic transcriptional activator regulatory" evidence="3">
    <location>
        <begin position="448"/>
        <end position="527"/>
    </location>
</feature>
<feature type="region of interest" description="Disordered" evidence="2">
    <location>
        <begin position="887"/>
        <end position="923"/>
    </location>
</feature>
<keyword evidence="5" id="KW-1185">Reference proteome</keyword>
<dbReference type="PANTHER" id="PTHR46910">
    <property type="entry name" value="TRANSCRIPTION FACTOR PDR1"/>
    <property type="match status" value="1"/>
</dbReference>
<evidence type="ECO:0000256" key="2">
    <source>
        <dbReference type="SAM" id="MobiDB-lite"/>
    </source>
</evidence>
<dbReference type="OrthoDB" id="424974at2759"/>
<keyword evidence="1" id="KW-0539">Nucleus</keyword>
<dbReference type="PANTHER" id="PTHR46910:SF1">
    <property type="entry name" value="MISCELLANEOUS ZN(II)2CYS6 TRANSCRIPTION FACTOR (EUROFUNG)-RELATED"/>
    <property type="match status" value="1"/>
</dbReference>
<feature type="compositionally biased region" description="Low complexity" evidence="2">
    <location>
        <begin position="271"/>
        <end position="290"/>
    </location>
</feature>
<evidence type="ECO:0000313" key="5">
    <source>
        <dbReference type="Proteomes" id="UP000799539"/>
    </source>
</evidence>
<dbReference type="AlphaFoldDB" id="A0A6A6FPR9"/>
<proteinExistence type="predicted"/>
<accession>A0A6A6FPR9</accession>
<organism evidence="4 5">
    <name type="scientific">Cercospora zeae-maydis SCOH1-5</name>
    <dbReference type="NCBI Taxonomy" id="717836"/>
    <lineage>
        <taxon>Eukaryota</taxon>
        <taxon>Fungi</taxon>
        <taxon>Dikarya</taxon>
        <taxon>Ascomycota</taxon>
        <taxon>Pezizomycotina</taxon>
        <taxon>Dothideomycetes</taxon>
        <taxon>Dothideomycetidae</taxon>
        <taxon>Mycosphaerellales</taxon>
        <taxon>Mycosphaerellaceae</taxon>
        <taxon>Cercospora</taxon>
    </lineage>
</organism>
<evidence type="ECO:0000259" key="3">
    <source>
        <dbReference type="SMART" id="SM00906"/>
    </source>
</evidence>
<dbReference type="InterPro" id="IPR050987">
    <property type="entry name" value="AtrR-like"/>
</dbReference>
<dbReference type="EMBL" id="ML992666">
    <property type="protein sequence ID" value="KAF2215447.1"/>
    <property type="molecule type" value="Genomic_DNA"/>
</dbReference>
<feature type="region of interest" description="Disordered" evidence="2">
    <location>
        <begin position="751"/>
        <end position="787"/>
    </location>
</feature>
<dbReference type="InterPro" id="IPR007219">
    <property type="entry name" value="XnlR_reg_dom"/>
</dbReference>
<feature type="compositionally biased region" description="Basic and acidic residues" evidence="2">
    <location>
        <begin position="912"/>
        <end position="923"/>
    </location>
</feature>
<name>A0A6A6FPR9_9PEZI</name>
<reference evidence="4" key="1">
    <citation type="journal article" date="2020" name="Stud. Mycol.">
        <title>101 Dothideomycetes genomes: a test case for predicting lifestyles and emergence of pathogens.</title>
        <authorList>
            <person name="Haridas S."/>
            <person name="Albert R."/>
            <person name="Binder M."/>
            <person name="Bloem J."/>
            <person name="Labutti K."/>
            <person name="Salamov A."/>
            <person name="Andreopoulos B."/>
            <person name="Baker S."/>
            <person name="Barry K."/>
            <person name="Bills G."/>
            <person name="Bluhm B."/>
            <person name="Cannon C."/>
            <person name="Castanera R."/>
            <person name="Culley D."/>
            <person name="Daum C."/>
            <person name="Ezra D."/>
            <person name="Gonzalez J."/>
            <person name="Henrissat B."/>
            <person name="Kuo A."/>
            <person name="Liang C."/>
            <person name="Lipzen A."/>
            <person name="Lutzoni F."/>
            <person name="Magnuson J."/>
            <person name="Mondo S."/>
            <person name="Nolan M."/>
            <person name="Ohm R."/>
            <person name="Pangilinan J."/>
            <person name="Park H.-J."/>
            <person name="Ramirez L."/>
            <person name="Alfaro M."/>
            <person name="Sun H."/>
            <person name="Tritt A."/>
            <person name="Yoshinaga Y."/>
            <person name="Zwiers L.-H."/>
            <person name="Turgeon B."/>
            <person name="Goodwin S."/>
            <person name="Spatafora J."/>
            <person name="Crous P."/>
            <person name="Grigoriev I."/>
        </authorList>
    </citation>
    <scope>NUCLEOTIDE SEQUENCE</scope>
    <source>
        <strain evidence="4">SCOH1-5</strain>
    </source>
</reference>